<evidence type="ECO:0000256" key="4">
    <source>
        <dbReference type="ARBA" id="ARBA00008655"/>
    </source>
</evidence>
<evidence type="ECO:0000256" key="2">
    <source>
        <dbReference type="ARBA" id="ARBA00004728"/>
    </source>
</evidence>
<dbReference type="Proteomes" id="UP000264231">
    <property type="component" value="Chromosome"/>
</dbReference>
<keyword evidence="12" id="KW-0472">Membrane</keyword>
<keyword evidence="11" id="KW-1208">Phospholipid metabolism</keyword>
<dbReference type="SUPFAM" id="SSF69593">
    <property type="entry name" value="Glycerol-3-phosphate (1)-acyltransferase"/>
    <property type="match status" value="1"/>
</dbReference>
<dbReference type="PANTHER" id="PTHR10434:SF64">
    <property type="entry name" value="1-ACYL-SN-GLYCEROL-3-PHOSPHATE ACYLTRANSFERASE-RELATED"/>
    <property type="match status" value="1"/>
</dbReference>
<dbReference type="CDD" id="cd07989">
    <property type="entry name" value="LPLAT_AGPAT-like"/>
    <property type="match status" value="1"/>
</dbReference>
<dbReference type="InterPro" id="IPR004552">
    <property type="entry name" value="AGP_acyltrans"/>
</dbReference>
<comment type="catalytic activity">
    <reaction evidence="1 11">
        <text>a 1-acyl-sn-glycero-3-phosphate + an acyl-CoA = a 1,2-diacyl-sn-glycero-3-phosphate + CoA</text>
        <dbReference type="Rhea" id="RHEA:19709"/>
        <dbReference type="ChEBI" id="CHEBI:57287"/>
        <dbReference type="ChEBI" id="CHEBI:57970"/>
        <dbReference type="ChEBI" id="CHEBI:58342"/>
        <dbReference type="ChEBI" id="CHEBI:58608"/>
        <dbReference type="EC" id="2.3.1.51"/>
    </reaction>
</comment>
<dbReference type="GO" id="GO:0006654">
    <property type="term" value="P:phosphatidic acid biosynthetic process"/>
    <property type="evidence" value="ECO:0007669"/>
    <property type="project" value="TreeGrafter"/>
</dbReference>
<dbReference type="SMART" id="SM00563">
    <property type="entry name" value="PlsC"/>
    <property type="match status" value="1"/>
</dbReference>
<dbReference type="EC" id="2.3.1.51" evidence="5 11"/>
<dbReference type="Pfam" id="PF01553">
    <property type="entry name" value="Acyltransferase"/>
    <property type="match status" value="1"/>
</dbReference>
<keyword evidence="12" id="KW-1133">Transmembrane helix</keyword>
<proteinExistence type="inferred from homology"/>
<feature type="transmembrane region" description="Helical" evidence="12">
    <location>
        <begin position="6"/>
        <end position="30"/>
    </location>
</feature>
<dbReference type="GO" id="GO:0003841">
    <property type="term" value="F:1-acylglycerol-3-phosphate O-acyltransferase activity"/>
    <property type="evidence" value="ECO:0007669"/>
    <property type="project" value="UniProtKB-UniRule"/>
</dbReference>
<comment type="similarity">
    <text evidence="4 11">Belongs to the 1-acyl-sn-glycerol-3-phosphate acyltransferase family.</text>
</comment>
<evidence type="ECO:0000256" key="7">
    <source>
        <dbReference type="ARBA" id="ARBA00022516"/>
    </source>
</evidence>
<name>A0A172XA59_BORTU</name>
<dbReference type="InterPro" id="IPR002123">
    <property type="entry name" value="Plipid/glycerol_acylTrfase"/>
</dbReference>
<keyword evidence="12" id="KW-0812">Transmembrane</keyword>
<keyword evidence="7 11" id="KW-0444">Lipid biosynthesis</keyword>
<evidence type="ECO:0000313" key="15">
    <source>
        <dbReference type="Proteomes" id="UP000264231"/>
    </source>
</evidence>
<comment type="pathway">
    <text evidence="2">Phospholipid metabolism; CDP-diacylglycerol biosynthesis; CDP-diacylglycerol from sn-glycerol 3-phosphate: step 2/3.</text>
</comment>
<evidence type="ECO:0000256" key="10">
    <source>
        <dbReference type="ARBA" id="ARBA00023315"/>
    </source>
</evidence>
<evidence type="ECO:0000256" key="6">
    <source>
        <dbReference type="ARBA" id="ARBA00016139"/>
    </source>
</evidence>
<evidence type="ECO:0000256" key="3">
    <source>
        <dbReference type="ARBA" id="ARBA00005189"/>
    </source>
</evidence>
<keyword evidence="9 11" id="KW-0443">Lipid metabolism</keyword>
<feature type="transmembrane region" description="Helical" evidence="12">
    <location>
        <begin position="42"/>
        <end position="64"/>
    </location>
</feature>
<keyword evidence="8 11" id="KW-0808">Transferase</keyword>
<protein>
    <recommendedName>
        <fullName evidence="6 11">1-acyl-sn-glycerol-3-phosphate acyltransferase</fullName>
        <ecNumber evidence="5 11">2.3.1.51</ecNumber>
    </recommendedName>
</protein>
<keyword evidence="10 11" id="KW-0012">Acyltransferase</keyword>
<feature type="domain" description="Phospholipid/glycerol acyltransferase" evidence="13">
    <location>
        <begin position="77"/>
        <end position="191"/>
    </location>
</feature>
<feature type="transmembrane region" description="Helical" evidence="12">
    <location>
        <begin position="108"/>
        <end position="126"/>
    </location>
</feature>
<evidence type="ECO:0000256" key="11">
    <source>
        <dbReference type="RuleBase" id="RU361267"/>
    </source>
</evidence>
<reference evidence="14 15" key="1">
    <citation type="submission" date="2016-05" db="EMBL/GenBank/DDBJ databases">
        <title>Chromosome and linear plasmid sequence of a 2015 human isolate of tick-borne relapsing fever spirochete, Borrelia turicatae.</title>
        <authorList>
            <person name="Kingry L.C."/>
            <person name="Dhwani B."/>
            <person name="Replogle A."/>
            <person name="Sexton C."/>
            <person name="Rowe L."/>
            <person name="Stermole B.M."/>
            <person name="Christensen A.M."/>
            <person name="Schriefer M.E."/>
        </authorList>
    </citation>
    <scope>NUCLEOTIDE SEQUENCE [LARGE SCALE GENOMIC DNA]</scope>
    <source>
        <strain evidence="14 15">BTE5EL</strain>
    </source>
</reference>
<accession>A0A172XA59</accession>
<dbReference type="OMA" id="TEKIQPP"/>
<evidence type="ECO:0000259" key="13">
    <source>
        <dbReference type="SMART" id="SM00563"/>
    </source>
</evidence>
<sequence length="257" mass="29432">MKILRSIVTYINFFFFVLVFTVLFPVFLIFKIFRFENYFIKFSFILVRFAIKISLWFAGIKVIVTKDDDCSLPEDGVVIMANHIASMDPLFLIYVFMKPFVIVAKKSLLKIPLINFLLISMGSIFINRNSIKSSAITQRKAAKVIQEGGAIGIFPEGTRNRGGSTRDFKRGSVNLALRTNSSIIPVTLFNTHKVFVKNLILNSGLSIYVHVHSLIDVSNLTDDDKAQLHIIVRDKIIKKLEKMKIQYNVDRNLNEYK</sequence>
<dbReference type="NCBIfam" id="TIGR00530">
    <property type="entry name" value="AGP_acyltrn"/>
    <property type="match status" value="1"/>
</dbReference>
<keyword evidence="11" id="KW-0594">Phospholipid biosynthesis</keyword>
<dbReference type="AlphaFoldDB" id="A0A172XA59"/>
<evidence type="ECO:0000256" key="5">
    <source>
        <dbReference type="ARBA" id="ARBA00013211"/>
    </source>
</evidence>
<feature type="transmembrane region" description="Helical" evidence="12">
    <location>
        <begin position="76"/>
        <end position="96"/>
    </location>
</feature>
<dbReference type="PANTHER" id="PTHR10434">
    <property type="entry name" value="1-ACYL-SN-GLYCEROL-3-PHOSPHATE ACYLTRANSFERASE"/>
    <property type="match status" value="1"/>
</dbReference>
<evidence type="ECO:0000256" key="1">
    <source>
        <dbReference type="ARBA" id="ARBA00001141"/>
    </source>
</evidence>
<gene>
    <name evidence="14" type="ORF">A7978_00185</name>
</gene>
<dbReference type="GO" id="GO:0016020">
    <property type="term" value="C:membrane"/>
    <property type="evidence" value="ECO:0007669"/>
    <property type="project" value="InterPro"/>
</dbReference>
<comment type="pathway">
    <text evidence="3">Lipid metabolism.</text>
</comment>
<evidence type="ECO:0000313" key="14">
    <source>
        <dbReference type="EMBL" id="ANF33555.1"/>
    </source>
</evidence>
<evidence type="ECO:0000256" key="8">
    <source>
        <dbReference type="ARBA" id="ARBA00022679"/>
    </source>
</evidence>
<comment type="domain">
    <text evidence="11">The HXXXXD motif is essential for acyltransferase activity and may constitute the binding site for the phosphate moiety of the glycerol-3-phosphate.</text>
</comment>
<dbReference type="RefSeq" id="WP_011772001.1">
    <property type="nucleotide sequence ID" value="NZ_CP015629.1"/>
</dbReference>
<dbReference type="EMBL" id="CP015629">
    <property type="protein sequence ID" value="ANF33555.1"/>
    <property type="molecule type" value="Genomic_DNA"/>
</dbReference>
<evidence type="ECO:0000256" key="9">
    <source>
        <dbReference type="ARBA" id="ARBA00023098"/>
    </source>
</evidence>
<evidence type="ECO:0000256" key="12">
    <source>
        <dbReference type="SAM" id="Phobius"/>
    </source>
</evidence>
<organism evidence="14 15">
    <name type="scientific">Borrelia turicatae</name>
    <dbReference type="NCBI Taxonomy" id="142"/>
    <lineage>
        <taxon>Bacteria</taxon>
        <taxon>Pseudomonadati</taxon>
        <taxon>Spirochaetota</taxon>
        <taxon>Spirochaetia</taxon>
        <taxon>Spirochaetales</taxon>
        <taxon>Borreliaceae</taxon>
        <taxon>Borrelia</taxon>
    </lineage>
</organism>